<organism evidence="1">
    <name type="scientific">marine sediment metagenome</name>
    <dbReference type="NCBI Taxonomy" id="412755"/>
    <lineage>
        <taxon>unclassified sequences</taxon>
        <taxon>metagenomes</taxon>
        <taxon>ecological metagenomes</taxon>
    </lineage>
</organism>
<gene>
    <name evidence="1" type="ORF">LCGC14_1301200</name>
</gene>
<name>A0A0F9KPV7_9ZZZZ</name>
<comment type="caution">
    <text evidence="1">The sequence shown here is derived from an EMBL/GenBank/DDBJ whole genome shotgun (WGS) entry which is preliminary data.</text>
</comment>
<dbReference type="EMBL" id="LAZR01007597">
    <property type="protein sequence ID" value="KKM84239.1"/>
    <property type="molecule type" value="Genomic_DNA"/>
</dbReference>
<reference evidence="1" key="1">
    <citation type="journal article" date="2015" name="Nature">
        <title>Complex archaea that bridge the gap between prokaryotes and eukaryotes.</title>
        <authorList>
            <person name="Spang A."/>
            <person name="Saw J.H."/>
            <person name="Jorgensen S.L."/>
            <person name="Zaremba-Niedzwiedzka K."/>
            <person name="Martijn J."/>
            <person name="Lind A.E."/>
            <person name="van Eijk R."/>
            <person name="Schleper C."/>
            <person name="Guy L."/>
            <person name="Ettema T.J."/>
        </authorList>
    </citation>
    <scope>NUCLEOTIDE SEQUENCE</scope>
</reference>
<evidence type="ECO:0000313" key="1">
    <source>
        <dbReference type="EMBL" id="KKM84239.1"/>
    </source>
</evidence>
<dbReference type="AlphaFoldDB" id="A0A0F9KPV7"/>
<protein>
    <submittedName>
        <fullName evidence="1">Uncharacterized protein</fullName>
    </submittedName>
</protein>
<sequence length="51" mass="6044">MIPPQTIDEIQRLMGELAAADYEHRKLPEFLELLEDGEEWVQNMRKFINGQ</sequence>
<proteinExistence type="predicted"/>
<accession>A0A0F9KPV7</accession>